<feature type="transmembrane region" description="Helical" evidence="1">
    <location>
        <begin position="76"/>
        <end position="97"/>
    </location>
</feature>
<evidence type="ECO:0000313" key="2">
    <source>
        <dbReference type="EMBL" id="AAQ63378.1"/>
    </source>
</evidence>
<feature type="transmembrane region" description="Helical" evidence="1">
    <location>
        <begin position="109"/>
        <end position="141"/>
    </location>
</feature>
<protein>
    <submittedName>
        <fullName evidence="2">Uncharacterized protein</fullName>
    </submittedName>
</protein>
<accession>Q6UYG3</accession>
<keyword evidence="1" id="KW-0472">Membrane</keyword>
<sequence length="143" mass="14979">MPTDTVALSAALNAQAATNAAIASAEADRAERAACQAVIVSYDSRTADVPRMQSYAQCVDRLYPIPDDGGISNHTAASIGLASLVIGALIVPAILRFKPRRRYEDAPDAAVYIVGSVAGAFCLPLVVFAIGLLVALVRYVFNV</sequence>
<dbReference type="Proteomes" id="UP000002549">
    <property type="component" value="Segment"/>
</dbReference>
<name>Q6UYG3_9CAUD</name>
<keyword evidence="3" id="KW-1185">Reference proteome</keyword>
<evidence type="ECO:0000313" key="3">
    <source>
        <dbReference type="Proteomes" id="UP000002549"/>
    </source>
</evidence>
<dbReference type="GeneID" id="2559627"/>
<dbReference type="KEGG" id="vg:2559627"/>
<keyword evidence="1" id="KW-1133">Transmembrane helix</keyword>
<reference evidence="2" key="1">
    <citation type="submission" date="2006-02" db="EMBL/GenBank/DDBJ databases">
        <title>Complete nucleotide sequence of BcepNazgul, a novel soil phage of Burkholderia cepacia genomovar VII.</title>
        <authorList>
            <person name="Summer E.J."/>
            <person name="Peek M.L."/>
            <person name="Haliburton J.R."/>
            <person name="Hall E."/>
            <person name="Heusinkveld K."/>
            <person name="Simser J."/>
            <person name="No E.G."/>
            <person name="Gonzalez C.F."/>
            <person name="Young R.F."/>
        </authorList>
    </citation>
    <scope>NUCLEOTIDE SEQUENCE [LARGE SCALE GENOMIC DNA]</scope>
</reference>
<organism evidence="2 3">
    <name type="scientific">Burkholderia phage BcepNazgul</name>
    <dbReference type="NCBI Taxonomy" id="242861"/>
    <lineage>
        <taxon>Viruses</taxon>
        <taxon>Duplodnaviria</taxon>
        <taxon>Heunggongvirae</taxon>
        <taxon>Uroviricota</taxon>
        <taxon>Caudoviricetes</taxon>
        <taxon>Casjensviridae</taxon>
        <taxon>Nazgulvirus</taxon>
        <taxon>Nazgulvirus bcepnazgul</taxon>
        <taxon>Burkholderia virus BcepNazgul</taxon>
    </lineage>
</organism>
<dbReference type="RefSeq" id="NP_919011.1">
    <property type="nucleotide sequence ID" value="NC_005091.2"/>
</dbReference>
<dbReference type="EMBL" id="AY357582">
    <property type="protein sequence ID" value="AAQ63378.1"/>
    <property type="molecule type" value="Genomic_DNA"/>
</dbReference>
<keyword evidence="1" id="KW-0812">Transmembrane</keyword>
<proteinExistence type="predicted"/>
<gene>
    <name evidence="2" type="ORF">Nazgul02</name>
</gene>
<evidence type="ECO:0000256" key="1">
    <source>
        <dbReference type="SAM" id="Phobius"/>
    </source>
</evidence>